<keyword evidence="7" id="KW-1185">Reference proteome</keyword>
<dbReference type="Gene3D" id="2.20.100.10">
    <property type="entry name" value="Thrombospondin type-1 (TSP1) repeat"/>
    <property type="match status" value="3"/>
</dbReference>
<organism evidence="6 7">
    <name type="scientific">Clavelina lepadiformis</name>
    <name type="common">Light-bulb sea squirt</name>
    <name type="synonym">Ascidia lepadiformis</name>
    <dbReference type="NCBI Taxonomy" id="159417"/>
    <lineage>
        <taxon>Eukaryota</taxon>
        <taxon>Metazoa</taxon>
        <taxon>Chordata</taxon>
        <taxon>Tunicata</taxon>
        <taxon>Ascidiacea</taxon>
        <taxon>Aplousobranchia</taxon>
        <taxon>Clavelinidae</taxon>
        <taxon>Clavelina</taxon>
    </lineage>
</organism>
<dbReference type="SMART" id="SM00209">
    <property type="entry name" value="TSP1"/>
    <property type="match status" value="3"/>
</dbReference>
<name>A0ABP0FRK4_CLALP</name>
<feature type="transmembrane region" description="Helical" evidence="4">
    <location>
        <begin position="20"/>
        <end position="41"/>
    </location>
</feature>
<evidence type="ECO:0000313" key="6">
    <source>
        <dbReference type="EMBL" id="CAK8681973.1"/>
    </source>
</evidence>
<feature type="domain" description="Spondin-like TSP1" evidence="5">
    <location>
        <begin position="55"/>
        <end position="109"/>
    </location>
</feature>
<evidence type="ECO:0000256" key="2">
    <source>
        <dbReference type="ARBA" id="ARBA00023157"/>
    </source>
</evidence>
<evidence type="ECO:0000256" key="4">
    <source>
        <dbReference type="SAM" id="Phobius"/>
    </source>
</evidence>
<feature type="domain" description="Spondin-like TSP1" evidence="5">
    <location>
        <begin position="113"/>
        <end position="167"/>
    </location>
</feature>
<evidence type="ECO:0000259" key="5">
    <source>
        <dbReference type="Pfam" id="PF19028"/>
    </source>
</evidence>
<reference evidence="6 7" key="1">
    <citation type="submission" date="2024-02" db="EMBL/GenBank/DDBJ databases">
        <authorList>
            <person name="Daric V."/>
            <person name="Darras S."/>
        </authorList>
    </citation>
    <scope>NUCLEOTIDE SEQUENCE [LARGE SCALE GENOMIC DNA]</scope>
</reference>
<accession>A0ABP0FRK4</accession>
<comment type="caution">
    <text evidence="6">The sequence shown here is derived from an EMBL/GenBank/DDBJ whole genome shotgun (WGS) entry which is preliminary data.</text>
</comment>
<keyword evidence="4" id="KW-1133">Transmembrane helix</keyword>
<keyword evidence="4" id="KW-0472">Membrane</keyword>
<dbReference type="PANTHER" id="PTHR11311:SF15">
    <property type="entry name" value="SPONDIN-2"/>
    <property type="match status" value="1"/>
</dbReference>
<feature type="domain" description="Spondin-like TSP1" evidence="5">
    <location>
        <begin position="171"/>
        <end position="225"/>
    </location>
</feature>
<dbReference type="InterPro" id="IPR000884">
    <property type="entry name" value="TSP1_rpt"/>
</dbReference>
<keyword evidence="4" id="KW-0812">Transmembrane</keyword>
<dbReference type="PANTHER" id="PTHR11311">
    <property type="entry name" value="SPONDIN"/>
    <property type="match status" value="1"/>
</dbReference>
<proteinExistence type="predicted"/>
<dbReference type="Proteomes" id="UP001642483">
    <property type="component" value="Unassembled WGS sequence"/>
</dbReference>
<gene>
    <name evidence="6" type="ORF">CVLEPA_LOCUS12197</name>
</gene>
<dbReference type="InterPro" id="IPR051418">
    <property type="entry name" value="Spondin/Thrombospondin_T1"/>
</dbReference>
<protein>
    <recommendedName>
        <fullName evidence="5">Spondin-like TSP1 domain-containing protein</fullName>
    </recommendedName>
</protein>
<dbReference type="InterPro" id="IPR044004">
    <property type="entry name" value="TSP1_spondin_dom"/>
</dbReference>
<evidence type="ECO:0000256" key="1">
    <source>
        <dbReference type="ARBA" id="ARBA00022729"/>
    </source>
</evidence>
<keyword evidence="1" id="KW-0732">Signal</keyword>
<sequence>MVAEAQNEPHDVRWKRKCLITLLTLFIGVTSVIAMVSVDIAKPFSLTFLRKPVSCEISEWSTWSKCSQSCDIGNQQRQRYVVKEAQHGGLPCPEQDSLKQVRFCNQMDCPVDCTVSVWSSWSECSQSCGNGTQERRRHIVKENQHGGLSCPENNALTEMRICTMMDCPMDCEISEWSSWSACSQSCGDGRQERRRHISRPLQYGEVPCPDVKKLKESRICKLSKCWSNYGLLSI</sequence>
<evidence type="ECO:0000256" key="3">
    <source>
        <dbReference type="ARBA" id="ARBA00023180"/>
    </source>
</evidence>
<dbReference type="EMBL" id="CAWYQH010000090">
    <property type="protein sequence ID" value="CAK8681973.1"/>
    <property type="molecule type" value="Genomic_DNA"/>
</dbReference>
<dbReference type="InterPro" id="IPR036383">
    <property type="entry name" value="TSP1_rpt_sf"/>
</dbReference>
<evidence type="ECO:0000313" key="7">
    <source>
        <dbReference type="Proteomes" id="UP001642483"/>
    </source>
</evidence>
<keyword evidence="2" id="KW-1015">Disulfide bond</keyword>
<dbReference type="Pfam" id="PF19028">
    <property type="entry name" value="TSP1_spondin"/>
    <property type="match status" value="3"/>
</dbReference>
<keyword evidence="3" id="KW-0325">Glycoprotein</keyword>
<dbReference type="SUPFAM" id="SSF82895">
    <property type="entry name" value="TSP-1 type 1 repeat"/>
    <property type="match status" value="3"/>
</dbReference>
<dbReference type="PROSITE" id="PS50092">
    <property type="entry name" value="TSP1"/>
    <property type="match status" value="3"/>
</dbReference>